<feature type="signal peptide" evidence="1">
    <location>
        <begin position="1"/>
        <end position="18"/>
    </location>
</feature>
<protein>
    <submittedName>
        <fullName evidence="2">Uncharacterized protein</fullName>
    </submittedName>
</protein>
<proteinExistence type="predicted"/>
<dbReference type="EMBL" id="JXTC01001136">
    <property type="protein sequence ID" value="PON32311.1"/>
    <property type="molecule type" value="Genomic_DNA"/>
</dbReference>
<evidence type="ECO:0000313" key="3">
    <source>
        <dbReference type="Proteomes" id="UP000237000"/>
    </source>
</evidence>
<organism evidence="2 3">
    <name type="scientific">Trema orientale</name>
    <name type="common">Charcoal tree</name>
    <name type="synonym">Celtis orientalis</name>
    <dbReference type="NCBI Taxonomy" id="63057"/>
    <lineage>
        <taxon>Eukaryota</taxon>
        <taxon>Viridiplantae</taxon>
        <taxon>Streptophyta</taxon>
        <taxon>Embryophyta</taxon>
        <taxon>Tracheophyta</taxon>
        <taxon>Spermatophyta</taxon>
        <taxon>Magnoliopsida</taxon>
        <taxon>eudicotyledons</taxon>
        <taxon>Gunneridae</taxon>
        <taxon>Pentapetalae</taxon>
        <taxon>rosids</taxon>
        <taxon>fabids</taxon>
        <taxon>Rosales</taxon>
        <taxon>Cannabaceae</taxon>
        <taxon>Trema</taxon>
    </lineage>
</organism>
<comment type="caution">
    <text evidence="2">The sequence shown here is derived from an EMBL/GenBank/DDBJ whole genome shotgun (WGS) entry which is preliminary data.</text>
</comment>
<gene>
    <name evidence="2" type="ORF">TorRG33x02_356550</name>
</gene>
<dbReference type="InParanoid" id="A0A2P5A703"/>
<sequence>MWITVGSTLTVVMDFVMCTDDGLKEKGSLDYVVVVVFFLVRRMYYTVNEAPSPHPLHVDQRPRVLNPAGWSSYCLQEGSNFESS</sequence>
<dbReference type="AlphaFoldDB" id="A0A2P5A703"/>
<dbReference type="Proteomes" id="UP000237000">
    <property type="component" value="Unassembled WGS sequence"/>
</dbReference>
<name>A0A2P5A703_TREOI</name>
<evidence type="ECO:0000313" key="2">
    <source>
        <dbReference type="EMBL" id="PON32311.1"/>
    </source>
</evidence>
<feature type="chain" id="PRO_5015154230" evidence="1">
    <location>
        <begin position="19"/>
        <end position="84"/>
    </location>
</feature>
<keyword evidence="1" id="KW-0732">Signal</keyword>
<reference evidence="3" key="1">
    <citation type="submission" date="2016-06" db="EMBL/GenBank/DDBJ databases">
        <title>Parallel loss of symbiosis genes in relatives of nitrogen-fixing non-legume Parasponia.</title>
        <authorList>
            <person name="Van Velzen R."/>
            <person name="Holmer R."/>
            <person name="Bu F."/>
            <person name="Rutten L."/>
            <person name="Van Zeijl A."/>
            <person name="Liu W."/>
            <person name="Santuari L."/>
            <person name="Cao Q."/>
            <person name="Sharma T."/>
            <person name="Shen D."/>
            <person name="Roswanjaya Y."/>
            <person name="Wardhani T."/>
            <person name="Kalhor M.S."/>
            <person name="Jansen J."/>
            <person name="Van den Hoogen J."/>
            <person name="Gungor B."/>
            <person name="Hartog M."/>
            <person name="Hontelez J."/>
            <person name="Verver J."/>
            <person name="Yang W.-C."/>
            <person name="Schijlen E."/>
            <person name="Repin R."/>
            <person name="Schilthuizen M."/>
            <person name="Schranz E."/>
            <person name="Heidstra R."/>
            <person name="Miyata K."/>
            <person name="Fedorova E."/>
            <person name="Kohlen W."/>
            <person name="Bisseling T."/>
            <person name="Smit S."/>
            <person name="Geurts R."/>
        </authorList>
    </citation>
    <scope>NUCLEOTIDE SEQUENCE [LARGE SCALE GENOMIC DNA]</scope>
    <source>
        <strain evidence="3">cv. RG33-2</strain>
    </source>
</reference>
<evidence type="ECO:0000256" key="1">
    <source>
        <dbReference type="SAM" id="SignalP"/>
    </source>
</evidence>
<accession>A0A2P5A703</accession>
<keyword evidence="3" id="KW-1185">Reference proteome</keyword>